<name>A0A6P8AR52_PYRGI</name>
<feature type="compositionally biased region" description="Basic and acidic residues" evidence="2">
    <location>
        <begin position="180"/>
        <end position="208"/>
    </location>
</feature>
<keyword evidence="4" id="KW-1185">Reference proteome</keyword>
<feature type="compositionally biased region" description="Basic and acidic residues" evidence="2">
    <location>
        <begin position="122"/>
        <end position="142"/>
    </location>
</feature>
<reference evidence="5" key="2">
    <citation type="submission" date="2019-10" db="EMBL/GenBank/DDBJ databases">
        <authorList>
            <consortium name="NCBI Genome Project"/>
        </authorList>
    </citation>
    <scope>NUCLEOTIDE SEQUENCE</scope>
    <source>
        <strain evidence="5">NI907</strain>
    </source>
</reference>
<gene>
    <name evidence="5" type="ORF">PgNI_12004</name>
</gene>
<dbReference type="Proteomes" id="UP000515153">
    <property type="component" value="Unplaced"/>
</dbReference>
<proteinExistence type="predicted"/>
<protein>
    <recommendedName>
        <fullName evidence="3">DUF8035 domain-containing protein</fullName>
    </recommendedName>
</protein>
<feature type="compositionally biased region" description="Low complexity" evidence="2">
    <location>
        <begin position="216"/>
        <end position="240"/>
    </location>
</feature>
<feature type="region of interest" description="Disordered" evidence="2">
    <location>
        <begin position="320"/>
        <end position="339"/>
    </location>
</feature>
<accession>A0A6P8AR52</accession>
<evidence type="ECO:0000313" key="5">
    <source>
        <dbReference type="RefSeq" id="XP_030977364.1"/>
    </source>
</evidence>
<keyword evidence="1" id="KW-0175">Coiled coil</keyword>
<organism evidence="4 5">
    <name type="scientific">Pyricularia grisea</name>
    <name type="common">Crabgrass-specific blast fungus</name>
    <name type="synonym">Magnaporthe grisea</name>
    <dbReference type="NCBI Taxonomy" id="148305"/>
    <lineage>
        <taxon>Eukaryota</taxon>
        <taxon>Fungi</taxon>
        <taxon>Dikarya</taxon>
        <taxon>Ascomycota</taxon>
        <taxon>Pezizomycotina</taxon>
        <taxon>Sordariomycetes</taxon>
        <taxon>Sordariomycetidae</taxon>
        <taxon>Magnaporthales</taxon>
        <taxon>Pyriculariaceae</taxon>
        <taxon>Pyricularia</taxon>
    </lineage>
</organism>
<sequence>MASRSDRWDRERFQYERDRDRYGDERERYRFEDDERERFQRRPSPPRFREDLGRRPPVYDDDRVRDRRFYDGDEVRFERRRYSPPVRHPLDREDFDRHVVIEKGRRPTMVRRQSSLDTFDRFPRGYHEREEYGPPARREDYRPQPYMPIPLPRTRALPPPRRYEYYDEIKVSDPDYYGDEEYRNYPERMQDREMVRMRRRERSRERSRARSRRSSSRSSSTSSSSNSSVTTTKTATTVKSEYPKKGKTRIPSRLVSKRAIIDLGYPYEEEGNTIIIQRALGQENIDDLLKLSEDYKKSELEVASARSEHEEIIEETVTKEEVVVAPPPPPPPPPAPEEPVIVDVPPPPAPPPPVQAPAPVINTTTTMVAVRDVSPSRMTTSSYSTCTSDSSYSTHTTRVPVIVDAGPRELVRHRRHRSASRGDLVRAERLSDGQLVIYEERVEKIEEPRRGVRIEKDKKGPPPKLLRAMLATLT</sequence>
<dbReference type="GeneID" id="41966866"/>
<evidence type="ECO:0000313" key="4">
    <source>
        <dbReference type="Proteomes" id="UP000515153"/>
    </source>
</evidence>
<feature type="compositionally biased region" description="Basic and acidic residues" evidence="2">
    <location>
        <begin position="47"/>
        <end position="65"/>
    </location>
</feature>
<feature type="compositionally biased region" description="Pro residues" evidence="2">
    <location>
        <begin position="325"/>
        <end position="337"/>
    </location>
</feature>
<reference evidence="5" key="1">
    <citation type="journal article" date="2019" name="Mol. Biol. Evol.">
        <title>Blast fungal genomes show frequent chromosomal changes, gene gains and losses, and effector gene turnover.</title>
        <authorList>
            <person name="Gomez Luciano L.B."/>
            <person name="Jason Tsai I."/>
            <person name="Chuma I."/>
            <person name="Tosa Y."/>
            <person name="Chen Y.H."/>
            <person name="Li J.Y."/>
            <person name="Li M.Y."/>
            <person name="Jade Lu M.Y."/>
            <person name="Nakayashiki H."/>
            <person name="Li W.H."/>
        </authorList>
    </citation>
    <scope>NUCLEOTIDE SEQUENCE</scope>
    <source>
        <strain evidence="5">NI907</strain>
    </source>
</reference>
<dbReference type="OrthoDB" id="5428245at2759"/>
<dbReference type="RefSeq" id="XP_030977364.1">
    <property type="nucleotide sequence ID" value="XM_031131961.1"/>
</dbReference>
<evidence type="ECO:0000259" key="3">
    <source>
        <dbReference type="Pfam" id="PF26118"/>
    </source>
</evidence>
<evidence type="ECO:0000256" key="2">
    <source>
        <dbReference type="SAM" id="MobiDB-lite"/>
    </source>
</evidence>
<dbReference type="Pfam" id="PF26118">
    <property type="entry name" value="DUF8035"/>
    <property type="match status" value="1"/>
</dbReference>
<evidence type="ECO:0000256" key="1">
    <source>
        <dbReference type="SAM" id="Coils"/>
    </source>
</evidence>
<feature type="region of interest" description="Disordered" evidence="2">
    <location>
        <begin position="32"/>
        <end position="65"/>
    </location>
</feature>
<feature type="coiled-coil region" evidence="1">
    <location>
        <begin position="288"/>
        <end position="315"/>
    </location>
</feature>
<feature type="region of interest" description="Disordered" evidence="2">
    <location>
        <begin position="122"/>
        <end position="159"/>
    </location>
</feature>
<dbReference type="KEGG" id="pgri:PgNI_12004"/>
<dbReference type="AlphaFoldDB" id="A0A6P8AR52"/>
<feature type="domain" description="DUF8035" evidence="3">
    <location>
        <begin position="244"/>
        <end position="297"/>
    </location>
</feature>
<dbReference type="InterPro" id="IPR058348">
    <property type="entry name" value="DUF8035"/>
</dbReference>
<feature type="region of interest" description="Disordered" evidence="2">
    <location>
        <begin position="176"/>
        <end position="249"/>
    </location>
</feature>
<reference evidence="5" key="3">
    <citation type="submission" date="2025-08" db="UniProtKB">
        <authorList>
            <consortium name="RefSeq"/>
        </authorList>
    </citation>
    <scope>IDENTIFICATION</scope>
    <source>
        <strain evidence="5">NI907</strain>
    </source>
</reference>